<dbReference type="InterPro" id="IPR012338">
    <property type="entry name" value="Beta-lactam/transpept-like"/>
</dbReference>
<reference evidence="2" key="1">
    <citation type="submission" date="2020-10" db="EMBL/GenBank/DDBJ databases">
        <title>Sequencing the genomes of 1000 actinobacteria strains.</title>
        <authorList>
            <person name="Klenk H.-P."/>
        </authorList>
    </citation>
    <scope>NUCLEOTIDE SEQUENCE</scope>
    <source>
        <strain evidence="2">DSM 45354</strain>
    </source>
</reference>
<feature type="domain" description="Beta-lactamase-related" evidence="1">
    <location>
        <begin position="21"/>
        <end position="335"/>
    </location>
</feature>
<dbReference type="PANTHER" id="PTHR43283">
    <property type="entry name" value="BETA-LACTAMASE-RELATED"/>
    <property type="match status" value="1"/>
</dbReference>
<evidence type="ECO:0000259" key="1">
    <source>
        <dbReference type="Pfam" id="PF00144"/>
    </source>
</evidence>
<evidence type="ECO:0000313" key="3">
    <source>
        <dbReference type="Proteomes" id="UP000638648"/>
    </source>
</evidence>
<dbReference type="SUPFAM" id="SSF56601">
    <property type="entry name" value="beta-lactamase/transpeptidase-like"/>
    <property type="match status" value="1"/>
</dbReference>
<dbReference type="EMBL" id="JADBEM010000001">
    <property type="protein sequence ID" value="MBE1604977.1"/>
    <property type="molecule type" value="Genomic_DNA"/>
</dbReference>
<dbReference type="InterPro" id="IPR001466">
    <property type="entry name" value="Beta-lactam-related"/>
</dbReference>
<evidence type="ECO:0000313" key="2">
    <source>
        <dbReference type="EMBL" id="MBE1604977.1"/>
    </source>
</evidence>
<gene>
    <name evidence="2" type="ORF">HEB94_001825</name>
</gene>
<sequence length="345" mass="36854">MRMIDAERTLAELRRGQRLGWHTGAQVHAWVDGEEVVGLATGQARPGRPMSPATIVEWASATKPVTCTALMLLVDRGSLGLDDPVCFHLPEFGTAGKEAVTVRHLLTHTAGLTSTITGVAPPEQVIADICAAPLREGWEPGRRCAYNSVAMWIVAALVARLSGRRFVDFVRSEVFAPAGIRESWIGMPATEYAARRDDLAVIPGSPTSGTRDWVTWERPTGGGHGPIRDLGLFYAAFLAGRLCPPALVAAMTRRELAGVYDEYVDATVDRGLGFLLGSSYAGHSYGPHASGHSFGHGGRNWCVAFADPKVGLAAAVYWNGQVDPGTQAVRQPATLAALYEDLGLA</sequence>
<dbReference type="Proteomes" id="UP000638648">
    <property type="component" value="Unassembled WGS sequence"/>
</dbReference>
<accession>A0A927MX84</accession>
<dbReference type="RefSeq" id="WP_192749393.1">
    <property type="nucleotide sequence ID" value="NZ_BAABJL010000030.1"/>
</dbReference>
<organism evidence="2 3">
    <name type="scientific">Actinopolymorpha pittospori</name>
    <dbReference type="NCBI Taxonomy" id="648752"/>
    <lineage>
        <taxon>Bacteria</taxon>
        <taxon>Bacillati</taxon>
        <taxon>Actinomycetota</taxon>
        <taxon>Actinomycetes</taxon>
        <taxon>Propionibacteriales</taxon>
        <taxon>Actinopolymorphaceae</taxon>
        <taxon>Actinopolymorpha</taxon>
    </lineage>
</organism>
<name>A0A927MX84_9ACTN</name>
<dbReference type="AlphaFoldDB" id="A0A927MX84"/>
<keyword evidence="3" id="KW-1185">Reference proteome</keyword>
<comment type="caution">
    <text evidence="2">The sequence shown here is derived from an EMBL/GenBank/DDBJ whole genome shotgun (WGS) entry which is preliminary data.</text>
</comment>
<proteinExistence type="predicted"/>
<dbReference type="Gene3D" id="3.40.710.10">
    <property type="entry name" value="DD-peptidase/beta-lactamase superfamily"/>
    <property type="match status" value="1"/>
</dbReference>
<protein>
    <submittedName>
        <fullName evidence="2">CubicO group peptidase (Beta-lactamase class C family)</fullName>
    </submittedName>
</protein>
<dbReference type="InterPro" id="IPR050789">
    <property type="entry name" value="Diverse_Enzym_Activities"/>
</dbReference>
<dbReference type="Pfam" id="PF00144">
    <property type="entry name" value="Beta-lactamase"/>
    <property type="match status" value="1"/>
</dbReference>